<protein>
    <submittedName>
        <fullName evidence="4">Protein-glutamine gamma-glutamyltransferase</fullName>
    </submittedName>
</protein>
<reference evidence="5" key="1">
    <citation type="submission" date="2016-05" db="EMBL/GenBank/DDBJ databases">
        <authorList>
            <person name="Liu B."/>
            <person name="Wang J."/>
            <person name="Zhu Y."/>
            <person name="Liu G."/>
            <person name="Chen Q."/>
            <person name="Chen Z."/>
            <person name="Lan J."/>
            <person name="Che J."/>
            <person name="Ge C."/>
            <person name="Shi H."/>
            <person name="Pan Z."/>
            <person name="Liu X."/>
        </authorList>
    </citation>
    <scope>NUCLEOTIDE SEQUENCE [LARGE SCALE GENOMIC DNA]</scope>
    <source>
        <strain evidence="5">FJAT-27215</strain>
    </source>
</reference>
<keyword evidence="2" id="KW-0749">Sporulation</keyword>
<dbReference type="RefSeq" id="WP_065410493.1">
    <property type="nucleotide sequence ID" value="NZ_MAYT01000023.1"/>
</dbReference>
<evidence type="ECO:0000256" key="1">
    <source>
        <dbReference type="ARBA" id="ARBA00022679"/>
    </source>
</evidence>
<gene>
    <name evidence="4" type="ORF">A8F95_07075</name>
</gene>
<evidence type="ECO:0000313" key="5">
    <source>
        <dbReference type="Proteomes" id="UP000092578"/>
    </source>
</evidence>
<keyword evidence="1 4" id="KW-0808">Transferase</keyword>
<dbReference type="AlphaFoldDB" id="A0A1B9AT18"/>
<dbReference type="HAMAP" id="MF_00727">
    <property type="entry name" value="Tgl"/>
    <property type="match status" value="1"/>
</dbReference>
<accession>A0A1B9AT18</accession>
<dbReference type="GO" id="GO:0003810">
    <property type="term" value="F:protein-glutamine gamma-glutamyltransferase activity"/>
    <property type="evidence" value="ECO:0007669"/>
    <property type="project" value="InterPro"/>
</dbReference>
<evidence type="ECO:0000256" key="3">
    <source>
        <dbReference type="ARBA" id="ARBA00023315"/>
    </source>
</evidence>
<evidence type="ECO:0000256" key="2">
    <source>
        <dbReference type="ARBA" id="ARBA00022969"/>
    </source>
</evidence>
<keyword evidence="3" id="KW-0012">Acyltransferase</keyword>
<dbReference type="Proteomes" id="UP000092578">
    <property type="component" value="Unassembled WGS sequence"/>
</dbReference>
<dbReference type="NCBIfam" id="NF002869">
    <property type="entry name" value="PRK03187.1"/>
    <property type="match status" value="1"/>
</dbReference>
<dbReference type="EMBL" id="MAYT01000023">
    <property type="protein sequence ID" value="OCA87032.1"/>
    <property type="molecule type" value="Genomic_DNA"/>
</dbReference>
<dbReference type="GO" id="GO:0030435">
    <property type="term" value="P:sporulation resulting in formation of a cellular spore"/>
    <property type="evidence" value="ECO:0007669"/>
    <property type="project" value="UniProtKB-KW"/>
</dbReference>
<name>A0A1B9AT18_9BACI</name>
<dbReference type="InterPro" id="IPR020916">
    <property type="entry name" value="Gln_gamma-glutamylTfrase_bac"/>
</dbReference>
<sequence>MIQLAGVPFQQSSMWPIGGVEDIIVQRMNETPVVYSYDSIEELIFEVTLRKNIIASARMMNEGNARFETFEKSRCNPQYWQLTRIGGFRLKPNVPPSEAIEDIFENSSMYAFECATAKIIIYYHAVLNSLGKYVFNRLFQNLYLYSWHFDPDLGIHTVETNYFLPGDVVYFDNPDFNPDTSWWRGENAVVLEDGTYFGHGIGIETAQQIIVHLNRRRKPGGYRSAYLKNSAARLDFKHLAKLSVLTRSYPTYKPRHFVIRHNKSSISFKQYVFYLYKVYTQMHS</sequence>
<evidence type="ECO:0000313" key="4">
    <source>
        <dbReference type="EMBL" id="OCA87032.1"/>
    </source>
</evidence>
<comment type="caution">
    <text evidence="4">The sequence shown here is derived from an EMBL/GenBank/DDBJ whole genome shotgun (WGS) entry which is preliminary data.</text>
</comment>
<keyword evidence="5" id="KW-1185">Reference proteome</keyword>
<proteinExistence type="inferred from homology"/>
<organism evidence="4 5">
    <name type="scientific">Pseudobacillus wudalianchiensis</name>
    <dbReference type="NCBI Taxonomy" id="1743143"/>
    <lineage>
        <taxon>Bacteria</taxon>
        <taxon>Bacillati</taxon>
        <taxon>Bacillota</taxon>
        <taxon>Bacilli</taxon>
        <taxon>Bacillales</taxon>
        <taxon>Bacillaceae</taxon>
        <taxon>Pseudobacillus</taxon>
    </lineage>
</organism>
<dbReference type="Pfam" id="PF20085">
    <property type="entry name" value="TGL"/>
    <property type="match status" value="1"/>
</dbReference>